<evidence type="ECO:0000259" key="1">
    <source>
        <dbReference type="SMART" id="SM00382"/>
    </source>
</evidence>
<keyword evidence="2" id="KW-0255">Endonuclease</keyword>
<dbReference type="InterPro" id="IPR034139">
    <property type="entry name" value="TOPRIM_OLD"/>
</dbReference>
<dbReference type="InterPro" id="IPR003593">
    <property type="entry name" value="AAA+_ATPase"/>
</dbReference>
<protein>
    <submittedName>
        <fullName evidence="2">ATP-dependent endonuclease</fullName>
    </submittedName>
</protein>
<name>A0ABW5NZ57_9DEIO</name>
<dbReference type="InterPro" id="IPR051396">
    <property type="entry name" value="Bact_Antivir_Def_Nuclease"/>
</dbReference>
<organism evidence="2 3">
    <name type="scientific">Deinococcus taklimakanensis</name>
    <dbReference type="NCBI Taxonomy" id="536443"/>
    <lineage>
        <taxon>Bacteria</taxon>
        <taxon>Thermotogati</taxon>
        <taxon>Deinococcota</taxon>
        <taxon>Deinococci</taxon>
        <taxon>Deinococcales</taxon>
        <taxon>Deinococcaceae</taxon>
        <taxon>Deinococcus</taxon>
    </lineage>
</organism>
<dbReference type="Proteomes" id="UP001597475">
    <property type="component" value="Unassembled WGS sequence"/>
</dbReference>
<keyword evidence="3" id="KW-1185">Reference proteome</keyword>
<gene>
    <name evidence="2" type="ORF">ACFSR9_01960</name>
</gene>
<dbReference type="InterPro" id="IPR041685">
    <property type="entry name" value="AAA_GajA/Old/RecF-like"/>
</dbReference>
<dbReference type="GO" id="GO:0004519">
    <property type="term" value="F:endonuclease activity"/>
    <property type="evidence" value="ECO:0007669"/>
    <property type="project" value="UniProtKB-KW"/>
</dbReference>
<dbReference type="Pfam" id="PF20469">
    <property type="entry name" value="OLD-like_TOPRIM"/>
    <property type="match status" value="1"/>
</dbReference>
<dbReference type="InterPro" id="IPR027417">
    <property type="entry name" value="P-loop_NTPase"/>
</dbReference>
<keyword evidence="2" id="KW-0378">Hydrolase</keyword>
<dbReference type="Gene3D" id="3.40.50.300">
    <property type="entry name" value="P-loop containing nucleotide triphosphate hydrolases"/>
    <property type="match status" value="1"/>
</dbReference>
<accession>A0ABW5NZ57</accession>
<dbReference type="Pfam" id="PF13175">
    <property type="entry name" value="AAA_15"/>
    <property type="match status" value="1"/>
</dbReference>
<sequence length="460" mass="52676">MKLKSIKLCNFRKHENTKITLENDLTVIVGENDTGKSTLIQAMQIAFRNEKIEISDFLDKDKAIEIEIEVGDRYFIINAEIIDSRLQQTRSLAIPAREASSIQSNIDSLPEEEIRSIAKMLGIRVTTTSRIDTLKTNILAEVSDRSRYSGGRFMIKSESLPEEKSYFLNGLQFENIDRFVNETFFRARQKDLWSTPIEGQTLSDFIQNKLIEYKVEAEKSILEAGIADILRQFIPNLTSIEINPIFENKDLNVNTTVSLLTTEGDRQSVSKFGDGTKRRLTIALLQNRARTESESALYFIDEPDTHLHVRAQNELLDALDSIAKSGSQIIVTTHSPFIMNSVDTRQVRVFSKKDRVVRAKDNIASETLRDDEFRRLGIENLHLFFSRKFVIVEGETEEAFLPIVYRKFYGRPISRDFVKIIKRSGISVSPDLQKLWLNASYQMTSSLLPITMPSPKHRNL</sequence>
<evidence type="ECO:0000313" key="2">
    <source>
        <dbReference type="EMBL" id="MFD2608205.1"/>
    </source>
</evidence>
<dbReference type="PANTHER" id="PTHR43581:SF4">
    <property type="entry name" value="ATP_GTP PHOSPHATASE"/>
    <property type="match status" value="1"/>
</dbReference>
<dbReference type="EMBL" id="JBHUMK010000010">
    <property type="protein sequence ID" value="MFD2608205.1"/>
    <property type="molecule type" value="Genomic_DNA"/>
</dbReference>
<dbReference type="SUPFAM" id="SSF52540">
    <property type="entry name" value="P-loop containing nucleoside triphosphate hydrolases"/>
    <property type="match status" value="1"/>
</dbReference>
<dbReference type="PANTHER" id="PTHR43581">
    <property type="entry name" value="ATP/GTP PHOSPHATASE"/>
    <property type="match status" value="1"/>
</dbReference>
<feature type="domain" description="AAA+ ATPase" evidence="1">
    <location>
        <begin position="22"/>
        <end position="354"/>
    </location>
</feature>
<proteinExistence type="predicted"/>
<dbReference type="CDD" id="cd00267">
    <property type="entry name" value="ABC_ATPase"/>
    <property type="match status" value="1"/>
</dbReference>
<comment type="caution">
    <text evidence="2">The sequence shown here is derived from an EMBL/GenBank/DDBJ whole genome shotgun (WGS) entry which is preliminary data.</text>
</comment>
<dbReference type="SMART" id="SM00382">
    <property type="entry name" value="AAA"/>
    <property type="match status" value="1"/>
</dbReference>
<evidence type="ECO:0000313" key="3">
    <source>
        <dbReference type="Proteomes" id="UP001597475"/>
    </source>
</evidence>
<dbReference type="RefSeq" id="WP_386842535.1">
    <property type="nucleotide sequence ID" value="NZ_JBHUMK010000010.1"/>
</dbReference>
<keyword evidence="2" id="KW-0540">Nuclease</keyword>
<reference evidence="3" key="1">
    <citation type="journal article" date="2019" name="Int. J. Syst. Evol. Microbiol.">
        <title>The Global Catalogue of Microorganisms (GCM) 10K type strain sequencing project: providing services to taxonomists for standard genome sequencing and annotation.</title>
        <authorList>
            <consortium name="The Broad Institute Genomics Platform"/>
            <consortium name="The Broad Institute Genome Sequencing Center for Infectious Disease"/>
            <person name="Wu L."/>
            <person name="Ma J."/>
        </authorList>
    </citation>
    <scope>NUCLEOTIDE SEQUENCE [LARGE SCALE GENOMIC DNA]</scope>
    <source>
        <strain evidence="3">KCTC 33842</strain>
    </source>
</reference>